<dbReference type="AlphaFoldDB" id="A0A833QM94"/>
<dbReference type="OrthoDB" id="778844at2759"/>
<evidence type="ECO:0000259" key="3">
    <source>
        <dbReference type="Pfam" id="PF17766"/>
    </source>
</evidence>
<proteinExistence type="inferred from homology"/>
<comment type="similarity">
    <text evidence="1">Belongs to the peptidase S8 family.</text>
</comment>
<dbReference type="Proteomes" id="UP000623129">
    <property type="component" value="Unassembled WGS sequence"/>
</dbReference>
<dbReference type="Pfam" id="PF17766">
    <property type="entry name" value="fn3_6"/>
    <property type="match status" value="1"/>
</dbReference>
<accession>A0A833QM94</accession>
<dbReference type="Gene3D" id="3.40.50.200">
    <property type="entry name" value="Peptidase S8/S53 domain"/>
    <property type="match status" value="1"/>
</dbReference>
<name>A0A833QM94_9POAL</name>
<dbReference type="GO" id="GO:0006508">
    <property type="term" value="P:proteolysis"/>
    <property type="evidence" value="ECO:0007669"/>
    <property type="project" value="UniProtKB-KW"/>
</dbReference>
<keyword evidence="4" id="KW-0378">Hydrolase</keyword>
<reference evidence="4" key="1">
    <citation type="submission" date="2020-01" db="EMBL/GenBank/DDBJ databases">
        <title>Genome sequence of Kobresia littledalei, the first chromosome-level genome in the family Cyperaceae.</title>
        <authorList>
            <person name="Qu G."/>
        </authorList>
    </citation>
    <scope>NUCLEOTIDE SEQUENCE</scope>
    <source>
        <strain evidence="4">C.B.Clarke</strain>
        <tissue evidence="4">Leaf</tissue>
    </source>
</reference>
<feature type="domain" description="Subtilisin-like protease fibronectin type-III" evidence="3">
    <location>
        <begin position="56"/>
        <end position="147"/>
    </location>
</feature>
<dbReference type="GO" id="GO:0004252">
    <property type="term" value="F:serine-type endopeptidase activity"/>
    <property type="evidence" value="ECO:0007669"/>
    <property type="project" value="InterPro"/>
</dbReference>
<keyword evidence="5" id="KW-1185">Reference proteome</keyword>
<protein>
    <submittedName>
        <fullName evidence="4">Subtilisin-like protease SBT5.4</fullName>
    </submittedName>
</protein>
<comment type="caution">
    <text evidence="4">The sequence shown here is derived from an EMBL/GenBank/DDBJ whole genome shotgun (WGS) entry which is preliminary data.</text>
</comment>
<evidence type="ECO:0000256" key="2">
    <source>
        <dbReference type="ARBA" id="ARBA00022729"/>
    </source>
</evidence>
<evidence type="ECO:0000313" key="4">
    <source>
        <dbReference type="EMBL" id="KAF3321467.1"/>
    </source>
</evidence>
<dbReference type="Gene3D" id="2.60.40.2310">
    <property type="match status" value="1"/>
</dbReference>
<gene>
    <name evidence="4" type="ORF">FCM35_KLT14720</name>
</gene>
<evidence type="ECO:0000313" key="5">
    <source>
        <dbReference type="Proteomes" id="UP000623129"/>
    </source>
</evidence>
<dbReference type="InterPro" id="IPR036852">
    <property type="entry name" value="Peptidase_S8/S53_dom_sf"/>
</dbReference>
<dbReference type="PANTHER" id="PTHR10795">
    <property type="entry name" value="PROPROTEIN CONVERTASE SUBTILISIN/KEXIN"/>
    <property type="match status" value="1"/>
</dbReference>
<sequence length="151" mass="16599">MIWADAHVLPAIDITYSEGQTLLSYLKSNSYGSGHVNPNAAADPGLIYDLNVTDYLNYPSFSIYNLTGSVTVTRMIKNVCPAGTYTATVEEPRGIRVKVEPNCLKFGTGEEKIFNVTFNVDSPSSTYVFGSITWSDGTRYVRSPVAVRTRL</sequence>
<keyword evidence="4" id="KW-0645">Protease</keyword>
<evidence type="ECO:0000256" key="1">
    <source>
        <dbReference type="ARBA" id="ARBA00011073"/>
    </source>
</evidence>
<dbReference type="InterPro" id="IPR041469">
    <property type="entry name" value="Subtilisin-like_FN3"/>
</dbReference>
<organism evidence="4 5">
    <name type="scientific">Carex littledalei</name>
    <dbReference type="NCBI Taxonomy" id="544730"/>
    <lineage>
        <taxon>Eukaryota</taxon>
        <taxon>Viridiplantae</taxon>
        <taxon>Streptophyta</taxon>
        <taxon>Embryophyta</taxon>
        <taxon>Tracheophyta</taxon>
        <taxon>Spermatophyta</taxon>
        <taxon>Magnoliopsida</taxon>
        <taxon>Liliopsida</taxon>
        <taxon>Poales</taxon>
        <taxon>Cyperaceae</taxon>
        <taxon>Cyperoideae</taxon>
        <taxon>Cariceae</taxon>
        <taxon>Carex</taxon>
        <taxon>Carex subgen. Euthyceras</taxon>
    </lineage>
</organism>
<dbReference type="InterPro" id="IPR045051">
    <property type="entry name" value="SBT"/>
</dbReference>
<dbReference type="EMBL" id="SWLB01000027">
    <property type="protein sequence ID" value="KAF3321467.1"/>
    <property type="molecule type" value="Genomic_DNA"/>
</dbReference>
<keyword evidence="2" id="KW-0732">Signal</keyword>